<name>A0ABP0FWP6_CLALP</name>
<evidence type="ECO:0000256" key="6">
    <source>
        <dbReference type="ARBA" id="ARBA00022989"/>
    </source>
</evidence>
<dbReference type="InterPro" id="IPR001841">
    <property type="entry name" value="Znf_RING"/>
</dbReference>
<keyword evidence="7 10" id="KW-0472">Membrane</keyword>
<keyword evidence="6 10" id="KW-1133">Transmembrane helix</keyword>
<protein>
    <recommendedName>
        <fullName evidence="12">RING-type domain-containing protein</fullName>
    </recommendedName>
</protein>
<evidence type="ECO:0000256" key="3">
    <source>
        <dbReference type="ARBA" id="ARBA00022723"/>
    </source>
</evidence>
<dbReference type="Gene3D" id="3.50.30.30">
    <property type="match status" value="1"/>
</dbReference>
<comment type="subcellular location">
    <subcellularLocation>
        <location evidence="1">Membrane</location>
        <topology evidence="1">Single-pass membrane protein</topology>
    </subcellularLocation>
</comment>
<evidence type="ECO:0000256" key="9">
    <source>
        <dbReference type="SAM" id="MobiDB-lite"/>
    </source>
</evidence>
<dbReference type="Proteomes" id="UP001642483">
    <property type="component" value="Unassembled WGS sequence"/>
</dbReference>
<dbReference type="Pfam" id="PF02225">
    <property type="entry name" value="PA"/>
    <property type="match status" value="1"/>
</dbReference>
<dbReference type="PANTHER" id="PTHR46539">
    <property type="entry name" value="E3 UBIQUITIN-PROTEIN LIGASE ATL42"/>
    <property type="match status" value="1"/>
</dbReference>
<accession>A0ABP0FWP6</accession>
<dbReference type="InterPro" id="IPR013083">
    <property type="entry name" value="Znf_RING/FYVE/PHD"/>
</dbReference>
<dbReference type="SUPFAM" id="SSF52025">
    <property type="entry name" value="PA domain"/>
    <property type="match status" value="1"/>
</dbReference>
<dbReference type="Gene3D" id="3.30.40.10">
    <property type="entry name" value="Zinc/RING finger domain, C3HC4 (zinc finger)"/>
    <property type="match status" value="1"/>
</dbReference>
<feature type="region of interest" description="Disordered" evidence="9">
    <location>
        <begin position="319"/>
        <end position="386"/>
    </location>
</feature>
<dbReference type="SUPFAM" id="SSF57850">
    <property type="entry name" value="RING/U-box"/>
    <property type="match status" value="1"/>
</dbReference>
<feature type="domain" description="RING-type" evidence="12">
    <location>
        <begin position="264"/>
        <end position="305"/>
    </location>
</feature>
<evidence type="ECO:0000313" key="13">
    <source>
        <dbReference type="EMBL" id="CAK8684017.1"/>
    </source>
</evidence>
<comment type="caution">
    <text evidence="13">The sequence shown here is derived from an EMBL/GenBank/DDBJ whole genome shotgun (WGS) entry which is preliminary data.</text>
</comment>
<feature type="transmembrane region" description="Helical" evidence="10">
    <location>
        <begin position="196"/>
        <end position="219"/>
    </location>
</feature>
<evidence type="ECO:0000259" key="12">
    <source>
        <dbReference type="PROSITE" id="PS50089"/>
    </source>
</evidence>
<evidence type="ECO:0000256" key="1">
    <source>
        <dbReference type="ARBA" id="ARBA00004167"/>
    </source>
</evidence>
<dbReference type="CDD" id="cd16454">
    <property type="entry name" value="RING-H2_PA-TM-RING"/>
    <property type="match status" value="1"/>
</dbReference>
<evidence type="ECO:0000256" key="7">
    <source>
        <dbReference type="ARBA" id="ARBA00023136"/>
    </source>
</evidence>
<dbReference type="InterPro" id="IPR046450">
    <property type="entry name" value="PA_dom_sf"/>
</dbReference>
<evidence type="ECO:0000256" key="11">
    <source>
        <dbReference type="SAM" id="SignalP"/>
    </source>
</evidence>
<keyword evidence="14" id="KW-1185">Reference proteome</keyword>
<dbReference type="InterPro" id="IPR003137">
    <property type="entry name" value="PA_domain"/>
</dbReference>
<sequence>MAGTTYSLFCLLFAFKLCWAMTTDGPSSSYYGAIVFFNYTGSRGDGMLGSQSTTDEIGIYGSHSPKTSASGMIVHSLDKVTGIRDGCSSFMYPGINSSTPWIALISRGNCTFSEKINNAYNRNATGVIVYSEENDKAPPVMSHTDAPKIVAISIHYDLGSEVAALVNDGNVVSASILPGEEHINSSGSFQLEKTSIIFVSVSFMILMLVSLAWLVFYYIQRFRMIQTHNRSQRLRASLAQKALAKIPVLTVKRGDSVISSETICAVCLESYKIGDTIRELPCKHIFHKKCIDPWLQSKRTCPMCKVNVLKALGLEEHDNPALDVERHSETEETSDAPVDQQEQDVAESSLNIIANSNESPPESDDHPHFSGSGDALNGSSKVDLSV</sequence>
<evidence type="ECO:0000256" key="4">
    <source>
        <dbReference type="ARBA" id="ARBA00022771"/>
    </source>
</evidence>
<dbReference type="SMART" id="SM00184">
    <property type="entry name" value="RING"/>
    <property type="match status" value="1"/>
</dbReference>
<dbReference type="PROSITE" id="PS50089">
    <property type="entry name" value="ZF_RING_2"/>
    <property type="match status" value="1"/>
</dbReference>
<keyword evidence="5" id="KW-0862">Zinc</keyword>
<feature type="compositionally biased region" description="Basic and acidic residues" evidence="9">
    <location>
        <begin position="319"/>
        <end position="330"/>
    </location>
</feature>
<evidence type="ECO:0000256" key="10">
    <source>
        <dbReference type="SAM" id="Phobius"/>
    </source>
</evidence>
<feature type="compositionally biased region" description="Polar residues" evidence="9">
    <location>
        <begin position="377"/>
        <end position="386"/>
    </location>
</feature>
<keyword evidence="11" id="KW-0732">Signal</keyword>
<reference evidence="13 14" key="1">
    <citation type="submission" date="2024-02" db="EMBL/GenBank/DDBJ databases">
        <authorList>
            <person name="Daric V."/>
            <person name="Darras S."/>
        </authorList>
    </citation>
    <scope>NUCLEOTIDE SEQUENCE [LARGE SCALE GENOMIC DNA]</scope>
</reference>
<dbReference type="PANTHER" id="PTHR46539:SF23">
    <property type="entry name" value="RING-TYPE DOMAIN-CONTAINING PROTEIN"/>
    <property type="match status" value="1"/>
</dbReference>
<keyword evidence="4 8" id="KW-0863">Zinc-finger</keyword>
<gene>
    <name evidence="13" type="ORF">CVLEPA_LOCUS15021</name>
</gene>
<proteinExistence type="predicted"/>
<evidence type="ECO:0000313" key="14">
    <source>
        <dbReference type="Proteomes" id="UP001642483"/>
    </source>
</evidence>
<dbReference type="Pfam" id="PF13639">
    <property type="entry name" value="zf-RING_2"/>
    <property type="match status" value="1"/>
</dbReference>
<evidence type="ECO:0000256" key="2">
    <source>
        <dbReference type="ARBA" id="ARBA00022692"/>
    </source>
</evidence>
<feature type="compositionally biased region" description="Polar residues" evidence="9">
    <location>
        <begin position="346"/>
        <end position="360"/>
    </location>
</feature>
<feature type="chain" id="PRO_5046729807" description="RING-type domain-containing protein" evidence="11">
    <location>
        <begin position="21"/>
        <end position="386"/>
    </location>
</feature>
<evidence type="ECO:0000256" key="8">
    <source>
        <dbReference type="PROSITE-ProRule" id="PRU00175"/>
    </source>
</evidence>
<keyword evidence="2 10" id="KW-0812">Transmembrane</keyword>
<feature type="signal peptide" evidence="11">
    <location>
        <begin position="1"/>
        <end position="20"/>
    </location>
</feature>
<dbReference type="EMBL" id="CAWYQH010000097">
    <property type="protein sequence ID" value="CAK8684017.1"/>
    <property type="molecule type" value="Genomic_DNA"/>
</dbReference>
<evidence type="ECO:0000256" key="5">
    <source>
        <dbReference type="ARBA" id="ARBA00022833"/>
    </source>
</evidence>
<keyword evidence="3" id="KW-0479">Metal-binding</keyword>
<organism evidence="13 14">
    <name type="scientific">Clavelina lepadiformis</name>
    <name type="common">Light-bulb sea squirt</name>
    <name type="synonym">Ascidia lepadiformis</name>
    <dbReference type="NCBI Taxonomy" id="159417"/>
    <lineage>
        <taxon>Eukaryota</taxon>
        <taxon>Metazoa</taxon>
        <taxon>Chordata</taxon>
        <taxon>Tunicata</taxon>
        <taxon>Ascidiacea</taxon>
        <taxon>Aplousobranchia</taxon>
        <taxon>Clavelinidae</taxon>
        <taxon>Clavelina</taxon>
    </lineage>
</organism>